<protein>
    <submittedName>
        <fullName evidence="2">Uncharacterized protein</fullName>
    </submittedName>
</protein>
<keyword evidence="3" id="KW-1185">Reference proteome</keyword>
<gene>
    <name evidence="2" type="ORF">LZZ85_15765</name>
</gene>
<feature type="transmembrane region" description="Helical" evidence="1">
    <location>
        <begin position="96"/>
        <end position="115"/>
    </location>
</feature>
<keyword evidence="1" id="KW-0812">Transmembrane</keyword>
<keyword evidence="1" id="KW-1133">Transmembrane helix</keyword>
<sequence>MKHNTAPALNHNHSLHADRVSVFSGLNTWIKAKSPVWEENRIGITATAIFLQVTFAAIMICVAGMAGASPFAFGAGILFAFMADALVLAQSPMRWIMAMMLASLIVNISLVIYFITLL</sequence>
<reference evidence="2" key="1">
    <citation type="submission" date="2022-01" db="EMBL/GenBank/DDBJ databases">
        <authorList>
            <person name="Jo J.-H."/>
            <person name="Im W.-T."/>
        </authorList>
    </citation>
    <scope>NUCLEOTIDE SEQUENCE</scope>
    <source>
        <strain evidence="2">NA20</strain>
    </source>
</reference>
<evidence type="ECO:0000313" key="3">
    <source>
        <dbReference type="Proteomes" id="UP001165367"/>
    </source>
</evidence>
<accession>A0ABS9KTU5</accession>
<dbReference type="RefSeq" id="WP_237873876.1">
    <property type="nucleotide sequence ID" value="NZ_JAKLTR010000010.1"/>
</dbReference>
<organism evidence="2 3">
    <name type="scientific">Terrimonas ginsenosidimutans</name>
    <dbReference type="NCBI Taxonomy" id="2908004"/>
    <lineage>
        <taxon>Bacteria</taxon>
        <taxon>Pseudomonadati</taxon>
        <taxon>Bacteroidota</taxon>
        <taxon>Chitinophagia</taxon>
        <taxon>Chitinophagales</taxon>
        <taxon>Chitinophagaceae</taxon>
        <taxon>Terrimonas</taxon>
    </lineage>
</organism>
<evidence type="ECO:0000256" key="1">
    <source>
        <dbReference type="SAM" id="Phobius"/>
    </source>
</evidence>
<keyword evidence="1" id="KW-0472">Membrane</keyword>
<name>A0ABS9KTU5_9BACT</name>
<feature type="transmembrane region" description="Helical" evidence="1">
    <location>
        <begin position="71"/>
        <end position="89"/>
    </location>
</feature>
<feature type="transmembrane region" description="Helical" evidence="1">
    <location>
        <begin position="42"/>
        <end position="65"/>
    </location>
</feature>
<evidence type="ECO:0000313" key="2">
    <source>
        <dbReference type="EMBL" id="MCG2615757.1"/>
    </source>
</evidence>
<dbReference type="EMBL" id="JAKLTR010000010">
    <property type="protein sequence ID" value="MCG2615757.1"/>
    <property type="molecule type" value="Genomic_DNA"/>
</dbReference>
<dbReference type="Proteomes" id="UP001165367">
    <property type="component" value="Unassembled WGS sequence"/>
</dbReference>
<comment type="caution">
    <text evidence="2">The sequence shown here is derived from an EMBL/GenBank/DDBJ whole genome shotgun (WGS) entry which is preliminary data.</text>
</comment>
<proteinExistence type="predicted"/>